<comment type="similarity">
    <text evidence="1">Belongs to the proline racemase family.</text>
</comment>
<keyword evidence="2" id="KW-0413">Isomerase</keyword>
<dbReference type="PIRSF" id="PIRSF029792">
    <property type="entry name" value="Pro_racemase"/>
    <property type="match status" value="1"/>
</dbReference>
<dbReference type="InterPro" id="IPR008794">
    <property type="entry name" value="Pro_racemase_fam"/>
</dbReference>
<sequence length="381" mass="40221">MPGSCAIPAYRMTISAQGEHASARRALAQGGARDATTRRSVRYAEIVIVCVESCQDSRGLRFYHGDMKTLNVIDSHTGGEPTRLVVSGGPDIGSGTLAERFDVLRTRFDDWRAGIVTEPRGSDVVVGALLCEPDDPENAAGVIFFNNVGYLGMCGHGTIGLVVSLAHMGRIGPGQHRIETPVGVVDATLNDDGSVSVRNVPARRHRSAVTVDVPGYGPLTGDVAWGGNWFFLVAGHGRTLVPASIVELTTFTSAIRDALIAQNITGADGALIDHVELFGPPAQPGNDSRSFVLCPGNAYDRSPCGTGTSAKVACLAADGKLAEGAVWRQESIIGSVFEASWRAGDASDTVIPTITGHAHIMAEGKLCFDDRDPFAWGIRTQ</sequence>
<dbReference type="Proteomes" id="UP000789752">
    <property type="component" value="Unassembled WGS sequence"/>
</dbReference>
<dbReference type="NCBIfam" id="NF010577">
    <property type="entry name" value="PRK13970.1"/>
    <property type="match status" value="1"/>
</dbReference>
<dbReference type="PANTHER" id="PTHR33442:SF1">
    <property type="entry name" value="TRANS-3-HYDROXY-L-PROLINE DEHYDRATASE"/>
    <property type="match status" value="1"/>
</dbReference>
<dbReference type="GO" id="GO:0047580">
    <property type="term" value="F:4-hydroxyproline epimerase activity"/>
    <property type="evidence" value="ECO:0007669"/>
    <property type="project" value="UniProtKB-EC"/>
</dbReference>
<dbReference type="PANTHER" id="PTHR33442">
    <property type="entry name" value="TRANS-3-HYDROXY-L-PROLINE DEHYDRATASE"/>
    <property type="match status" value="1"/>
</dbReference>
<reference evidence="2 3" key="1">
    <citation type="submission" date="2021-04" db="EMBL/GenBank/DDBJ databases">
        <authorList>
            <person name="Vanwijnsberghe S."/>
        </authorList>
    </citation>
    <scope>NUCLEOTIDE SEQUENCE [LARGE SCALE GENOMIC DNA]</scope>
    <source>
        <strain evidence="2 3">LMG 32171</strain>
    </source>
</reference>
<evidence type="ECO:0000313" key="2">
    <source>
        <dbReference type="EMBL" id="CAG4910397.1"/>
    </source>
</evidence>
<dbReference type="Gene3D" id="3.10.310.10">
    <property type="entry name" value="Diaminopimelate Epimerase, Chain A, domain 1"/>
    <property type="match status" value="2"/>
</dbReference>
<comment type="caution">
    <text evidence="2">The sequence shown here is derived from an EMBL/GenBank/DDBJ whole genome shotgun (WGS) entry which is preliminary data.</text>
</comment>
<dbReference type="Pfam" id="PF05544">
    <property type="entry name" value="Pro_racemase"/>
    <property type="match status" value="1"/>
</dbReference>
<name>A0ABM8U712_9BURK</name>
<organism evidence="2 3">
    <name type="scientific">Paraburkholderia gardini</name>
    <dbReference type="NCBI Taxonomy" id="2823469"/>
    <lineage>
        <taxon>Bacteria</taxon>
        <taxon>Pseudomonadati</taxon>
        <taxon>Pseudomonadota</taxon>
        <taxon>Betaproteobacteria</taxon>
        <taxon>Burkholderiales</taxon>
        <taxon>Burkholderiaceae</taxon>
        <taxon>Paraburkholderia</taxon>
    </lineage>
</organism>
<gene>
    <name evidence="2" type="primary">prdF</name>
    <name evidence="2" type="ORF">R54767_03690</name>
</gene>
<protein>
    <submittedName>
        <fullName evidence="2">4-hydroxyproline 2-epimerase 1</fullName>
        <ecNumber evidence="2">5.1.1.8</ecNumber>
    </submittedName>
</protein>
<accession>A0ABM8U712</accession>
<keyword evidence="3" id="KW-1185">Reference proteome</keyword>
<evidence type="ECO:0000256" key="1">
    <source>
        <dbReference type="ARBA" id="ARBA00007529"/>
    </source>
</evidence>
<dbReference type="SUPFAM" id="SSF54506">
    <property type="entry name" value="Diaminopimelate epimerase-like"/>
    <property type="match status" value="1"/>
</dbReference>
<dbReference type="EC" id="5.1.1.8" evidence="2"/>
<evidence type="ECO:0000313" key="3">
    <source>
        <dbReference type="Proteomes" id="UP000789752"/>
    </source>
</evidence>
<dbReference type="SFLD" id="SFLDS00028">
    <property type="entry name" value="Proline_Racemase"/>
    <property type="match status" value="1"/>
</dbReference>
<proteinExistence type="inferred from homology"/>
<dbReference type="EMBL" id="CAJQYY010000022">
    <property type="protein sequence ID" value="CAG4910397.1"/>
    <property type="molecule type" value="Genomic_DNA"/>
</dbReference>